<dbReference type="Proteomes" id="UP001153069">
    <property type="component" value="Unassembled WGS sequence"/>
</dbReference>
<dbReference type="SUPFAM" id="SSF49562">
    <property type="entry name" value="C2 domain (Calcium/lipid-binding domain, CaLB)"/>
    <property type="match status" value="1"/>
</dbReference>
<dbReference type="Gene3D" id="2.60.40.150">
    <property type="entry name" value="C2 domain"/>
    <property type="match status" value="2"/>
</dbReference>
<dbReference type="InterPro" id="IPR000008">
    <property type="entry name" value="C2_dom"/>
</dbReference>
<name>A0A9N8EGG1_9STRA</name>
<reference evidence="2" key="1">
    <citation type="submission" date="2020-06" db="EMBL/GenBank/DDBJ databases">
        <authorList>
            <consortium name="Plant Systems Biology data submission"/>
        </authorList>
    </citation>
    <scope>NUCLEOTIDE SEQUENCE</scope>
    <source>
        <strain evidence="2">D6</strain>
    </source>
</reference>
<organism evidence="2 3">
    <name type="scientific">Seminavis robusta</name>
    <dbReference type="NCBI Taxonomy" id="568900"/>
    <lineage>
        <taxon>Eukaryota</taxon>
        <taxon>Sar</taxon>
        <taxon>Stramenopiles</taxon>
        <taxon>Ochrophyta</taxon>
        <taxon>Bacillariophyta</taxon>
        <taxon>Bacillariophyceae</taxon>
        <taxon>Bacillariophycidae</taxon>
        <taxon>Naviculales</taxon>
        <taxon>Naviculaceae</taxon>
        <taxon>Seminavis</taxon>
    </lineage>
</organism>
<evidence type="ECO:0000313" key="2">
    <source>
        <dbReference type="EMBL" id="CAB9518699.1"/>
    </source>
</evidence>
<dbReference type="PROSITE" id="PS50004">
    <property type="entry name" value="C2"/>
    <property type="match status" value="1"/>
</dbReference>
<dbReference type="GO" id="GO:0005544">
    <property type="term" value="F:calcium-dependent phospholipid binding"/>
    <property type="evidence" value="ECO:0007669"/>
    <property type="project" value="InterPro"/>
</dbReference>
<protein>
    <submittedName>
        <fullName evidence="2">Copine-6</fullName>
    </submittedName>
</protein>
<dbReference type="PANTHER" id="PTHR10857:SF106">
    <property type="entry name" value="C2 DOMAIN-CONTAINING PROTEIN"/>
    <property type="match status" value="1"/>
</dbReference>
<sequence>MTKYQLSLHADRLRKGFLWRRPMAYAVVMVENESKTLGKTEVAQPGTRAEWRKPMTLEFSSDMHVPFTVALHDSRNDDRLMAKADFEASEVFNSRGHMQMKEDRNGTQIYADLHEAIQGPHQGYIRLQLRGLDIKNVEPGLLGLGRSDPFFEISKKNSDHAAGIVRWNSVYRSEEICDHLNPFWEPFSIGLEELCYCNLDWPLKIAVWDYENDGDHRVIGEVEVTAQKLIDEVAVKGNADRERAFDLIRDGDKTKLKGVLCVLTADLTLENEAMAA</sequence>
<dbReference type="InterPro" id="IPR045052">
    <property type="entry name" value="Copine"/>
</dbReference>
<dbReference type="GO" id="GO:0005886">
    <property type="term" value="C:plasma membrane"/>
    <property type="evidence" value="ECO:0007669"/>
    <property type="project" value="TreeGrafter"/>
</dbReference>
<evidence type="ECO:0000259" key="1">
    <source>
        <dbReference type="PROSITE" id="PS50004"/>
    </source>
</evidence>
<dbReference type="Pfam" id="PF00168">
    <property type="entry name" value="C2"/>
    <property type="match status" value="2"/>
</dbReference>
<gene>
    <name evidence="2" type="ORF">SEMRO_955_G224440.1</name>
</gene>
<dbReference type="PANTHER" id="PTHR10857">
    <property type="entry name" value="COPINE"/>
    <property type="match status" value="1"/>
</dbReference>
<dbReference type="AlphaFoldDB" id="A0A9N8EGG1"/>
<evidence type="ECO:0000313" key="3">
    <source>
        <dbReference type="Proteomes" id="UP001153069"/>
    </source>
</evidence>
<dbReference type="EMBL" id="CAICTM010000953">
    <property type="protein sequence ID" value="CAB9518699.1"/>
    <property type="molecule type" value="Genomic_DNA"/>
</dbReference>
<dbReference type="GO" id="GO:0071277">
    <property type="term" value="P:cellular response to calcium ion"/>
    <property type="evidence" value="ECO:0007669"/>
    <property type="project" value="TreeGrafter"/>
</dbReference>
<dbReference type="InterPro" id="IPR037768">
    <property type="entry name" value="C2B_Copine"/>
</dbReference>
<proteinExistence type="predicted"/>
<comment type="caution">
    <text evidence="2">The sequence shown here is derived from an EMBL/GenBank/DDBJ whole genome shotgun (WGS) entry which is preliminary data.</text>
</comment>
<accession>A0A9N8EGG1</accession>
<dbReference type="OrthoDB" id="5855668at2759"/>
<dbReference type="InterPro" id="IPR035892">
    <property type="entry name" value="C2_domain_sf"/>
</dbReference>
<feature type="domain" description="C2" evidence="1">
    <location>
        <begin position="109"/>
        <end position="239"/>
    </location>
</feature>
<dbReference type="CDD" id="cd04047">
    <property type="entry name" value="C2B_Copine"/>
    <property type="match status" value="1"/>
</dbReference>
<keyword evidence="3" id="KW-1185">Reference proteome</keyword>